<protein>
    <submittedName>
        <fullName evidence="1">Uncharacterized protein</fullName>
    </submittedName>
</protein>
<dbReference type="KEGG" id="aace:A0U92_13760"/>
<name>A0A1U9KIN4_ACEAC</name>
<proteinExistence type="predicted"/>
<accession>A0A1U9KIN4</accession>
<reference evidence="1 2" key="1">
    <citation type="submission" date="2016-03" db="EMBL/GenBank/DDBJ databases">
        <title>Acetic acid bacteria sequencing.</title>
        <authorList>
            <person name="Brandt J."/>
            <person name="Jakob F."/>
            <person name="Vogel R.F."/>
        </authorList>
    </citation>
    <scope>NUCLEOTIDE SEQUENCE [LARGE SCALE GENOMIC DNA]</scope>
    <source>
        <strain evidence="1 2">TMW2.1153</strain>
    </source>
</reference>
<evidence type="ECO:0000313" key="2">
    <source>
        <dbReference type="Proteomes" id="UP000188937"/>
    </source>
</evidence>
<keyword evidence="2" id="KW-1185">Reference proteome</keyword>
<sequence length="75" mass="9391">MHIDSDHRMSQKMLHILVDRFADQDFSWQLLSLHAKRFLLQRLCRSRTTILFHVYYHFDLLKIDRKNDPFPWEYR</sequence>
<organism evidence="1 2">
    <name type="scientific">Acetobacter aceti</name>
    <dbReference type="NCBI Taxonomy" id="435"/>
    <lineage>
        <taxon>Bacteria</taxon>
        <taxon>Pseudomonadati</taxon>
        <taxon>Pseudomonadota</taxon>
        <taxon>Alphaproteobacteria</taxon>
        <taxon>Acetobacterales</taxon>
        <taxon>Acetobacteraceae</taxon>
        <taxon>Acetobacter</taxon>
        <taxon>Acetobacter subgen. Acetobacter</taxon>
    </lineage>
</organism>
<gene>
    <name evidence="1" type="ORF">A0U92_13760</name>
</gene>
<dbReference type="AlphaFoldDB" id="A0A1U9KIN4"/>
<dbReference type="Proteomes" id="UP000188937">
    <property type="component" value="Chromosome"/>
</dbReference>
<evidence type="ECO:0000313" key="1">
    <source>
        <dbReference type="EMBL" id="AQS85661.1"/>
    </source>
</evidence>
<dbReference type="EMBL" id="CP014692">
    <property type="protein sequence ID" value="AQS85661.1"/>
    <property type="molecule type" value="Genomic_DNA"/>
</dbReference>